<keyword evidence="3" id="KW-1185">Reference proteome</keyword>
<gene>
    <name evidence="2" type="ORF">PGQ11_013306</name>
</gene>
<proteinExistence type="predicted"/>
<dbReference type="InterPro" id="IPR052895">
    <property type="entry name" value="HetReg/Transcr_Mod"/>
</dbReference>
<dbReference type="Proteomes" id="UP001390339">
    <property type="component" value="Unassembled WGS sequence"/>
</dbReference>
<dbReference type="InterPro" id="IPR010730">
    <property type="entry name" value="HET"/>
</dbReference>
<organism evidence="2 3">
    <name type="scientific">Apiospora arundinis</name>
    <dbReference type="NCBI Taxonomy" id="335852"/>
    <lineage>
        <taxon>Eukaryota</taxon>
        <taxon>Fungi</taxon>
        <taxon>Dikarya</taxon>
        <taxon>Ascomycota</taxon>
        <taxon>Pezizomycotina</taxon>
        <taxon>Sordariomycetes</taxon>
        <taxon>Xylariomycetidae</taxon>
        <taxon>Amphisphaeriales</taxon>
        <taxon>Apiosporaceae</taxon>
        <taxon>Apiospora</taxon>
    </lineage>
</organism>
<dbReference type="Pfam" id="PF06985">
    <property type="entry name" value="HET"/>
    <property type="match status" value="1"/>
</dbReference>
<reference evidence="2 3" key="1">
    <citation type="journal article" date="2024" name="IMA Fungus">
        <title>Apiospora arundinis, a panoply of carbohydrate-active enzymes and secondary metabolites.</title>
        <authorList>
            <person name="Sorensen T."/>
            <person name="Petersen C."/>
            <person name="Muurmann A.T."/>
            <person name="Christiansen J.V."/>
            <person name="Brundto M.L."/>
            <person name="Overgaard C.K."/>
            <person name="Boysen A.T."/>
            <person name="Wollenberg R.D."/>
            <person name="Larsen T.O."/>
            <person name="Sorensen J.L."/>
            <person name="Nielsen K.L."/>
            <person name="Sondergaard T.E."/>
        </authorList>
    </citation>
    <scope>NUCLEOTIDE SEQUENCE [LARGE SCALE GENOMIC DNA]</scope>
    <source>
        <strain evidence="2 3">AAU 773</strain>
    </source>
</reference>
<feature type="domain" description="Heterokaryon incompatibility" evidence="1">
    <location>
        <begin position="35"/>
        <end position="151"/>
    </location>
</feature>
<comment type="caution">
    <text evidence="2">The sequence shown here is derived from an EMBL/GenBank/DDBJ whole genome shotgun (WGS) entry which is preliminary data.</text>
</comment>
<evidence type="ECO:0000313" key="3">
    <source>
        <dbReference type="Proteomes" id="UP001390339"/>
    </source>
</evidence>
<evidence type="ECO:0000313" key="2">
    <source>
        <dbReference type="EMBL" id="KAK8850827.1"/>
    </source>
</evidence>
<evidence type="ECO:0000259" key="1">
    <source>
        <dbReference type="Pfam" id="PF06985"/>
    </source>
</evidence>
<protein>
    <submittedName>
        <fullName evidence="2">Heterokaryon incompatibility protein-domain-containing protein</fullName>
    </submittedName>
</protein>
<dbReference type="PANTHER" id="PTHR24148">
    <property type="entry name" value="ANKYRIN REPEAT DOMAIN-CONTAINING PROTEIN 39 HOMOLOG-RELATED"/>
    <property type="match status" value="1"/>
</dbReference>
<accession>A0ABR2HQ60</accession>
<dbReference type="PANTHER" id="PTHR24148:SF73">
    <property type="entry name" value="HET DOMAIN PROTEIN (AFU_ORTHOLOGUE AFUA_8G01020)"/>
    <property type="match status" value="1"/>
</dbReference>
<name>A0ABR2HQ60_9PEZI</name>
<sequence>MSSCQGQAFRCDQQDEPVQLFMSTHTLVHNKYPEYTALSYTWGGSDRSASVLVDGISCGVTPALLLAIQHIRKADNEERGHQVGMMRDIFESANRVVAWLGPEAANSGETVNAINEYPATTSFNKPVTFSPLEMRSLLSRAYWTRIWIVQELCVAREILFLCGRETMSWEAFHRFVLSEREGETGTIDHSRSLQRSMVLLSVLNLQVLAPYNLVDLRDKFKTTDTSLGTLLTSCSQAEASDPRDRVFALLGLANDETAKEIIPDYSRSPCSVYCSVIRAMFRRLSKTIDRGTAEDAKIRQVVRQCSHDVLSEDDGPRANCDGLECAAWWCCLDMALHFS</sequence>
<dbReference type="EMBL" id="JAPCWZ010000009">
    <property type="protein sequence ID" value="KAK8850827.1"/>
    <property type="molecule type" value="Genomic_DNA"/>
</dbReference>